<keyword evidence="3" id="KW-0804">Transcription</keyword>
<dbReference type="InterPro" id="IPR036388">
    <property type="entry name" value="WH-like_DNA-bd_sf"/>
</dbReference>
<reference evidence="4 5" key="1">
    <citation type="submission" date="2017-03" db="EMBL/GenBank/DDBJ databases">
        <title>Paenibacillus larvae genome sequencing.</title>
        <authorList>
            <person name="Dingman D.W."/>
        </authorList>
    </citation>
    <scope>NUCLEOTIDE SEQUENCE [LARGE SCALE GENOMIC DNA]</scope>
    <source>
        <strain evidence="4 5">SAG 10367</strain>
    </source>
</reference>
<dbReference type="Gene3D" id="1.10.10.10">
    <property type="entry name" value="Winged helix-like DNA-binding domain superfamily/Winged helix DNA-binding domain"/>
    <property type="match status" value="1"/>
</dbReference>
<dbReference type="EMBL" id="CP020557">
    <property type="protein sequence ID" value="ARF69082.1"/>
    <property type="molecule type" value="Genomic_DNA"/>
</dbReference>
<dbReference type="Pfam" id="PF08279">
    <property type="entry name" value="HTH_11"/>
    <property type="match status" value="1"/>
</dbReference>
<gene>
    <name evidence="4" type="ORF">B7C51_16595</name>
</gene>
<evidence type="ECO:0000313" key="4">
    <source>
        <dbReference type="EMBL" id="ARF69082.1"/>
    </source>
</evidence>
<dbReference type="PANTHER" id="PTHR30185:SF18">
    <property type="entry name" value="TRANSCRIPTIONAL REGULATOR MTLR"/>
    <property type="match status" value="1"/>
</dbReference>
<dbReference type="Pfam" id="PF00359">
    <property type="entry name" value="PTS_EIIA_2"/>
    <property type="match status" value="1"/>
</dbReference>
<dbReference type="Proteomes" id="UP000192727">
    <property type="component" value="Chromosome"/>
</dbReference>
<dbReference type="InterPro" id="IPR050661">
    <property type="entry name" value="BglG_antiterminators"/>
</dbReference>
<dbReference type="AlphaFoldDB" id="A0A1V0UVJ2"/>
<dbReference type="InterPro" id="IPR036390">
    <property type="entry name" value="WH_DNA-bd_sf"/>
</dbReference>
<dbReference type="InterPro" id="IPR002178">
    <property type="entry name" value="PTS_EIIA_type-2_dom"/>
</dbReference>
<dbReference type="InterPro" id="IPR011608">
    <property type="entry name" value="PRD"/>
</dbReference>
<evidence type="ECO:0000256" key="1">
    <source>
        <dbReference type="ARBA" id="ARBA00022737"/>
    </source>
</evidence>
<dbReference type="InterPro" id="IPR016152">
    <property type="entry name" value="PTrfase/Anion_transptr"/>
</dbReference>
<dbReference type="InterPro" id="IPR036634">
    <property type="entry name" value="PRD_sf"/>
</dbReference>
<evidence type="ECO:0000313" key="5">
    <source>
        <dbReference type="Proteomes" id="UP000192727"/>
    </source>
</evidence>
<accession>A0A1V0UVJ2</accession>
<dbReference type="CDD" id="cd05568">
    <property type="entry name" value="PTS_IIB_bgl_like"/>
    <property type="match status" value="1"/>
</dbReference>
<keyword evidence="1" id="KW-0677">Repeat</keyword>
<dbReference type="Pfam" id="PF00874">
    <property type="entry name" value="PRD"/>
    <property type="match status" value="1"/>
</dbReference>
<dbReference type="Gene3D" id="3.40.930.10">
    <property type="entry name" value="Mannitol-specific EII, Chain A"/>
    <property type="match status" value="1"/>
</dbReference>
<dbReference type="Gene3D" id="1.10.1790.10">
    <property type="entry name" value="PRD domain"/>
    <property type="match status" value="1"/>
</dbReference>
<evidence type="ECO:0000256" key="2">
    <source>
        <dbReference type="ARBA" id="ARBA00023015"/>
    </source>
</evidence>
<dbReference type="SUPFAM" id="SSF63520">
    <property type="entry name" value="PTS-regulatory domain, PRD"/>
    <property type="match status" value="1"/>
</dbReference>
<proteinExistence type="predicted"/>
<evidence type="ECO:0000256" key="3">
    <source>
        <dbReference type="ARBA" id="ARBA00023163"/>
    </source>
</evidence>
<dbReference type="GO" id="GO:0006355">
    <property type="term" value="P:regulation of DNA-templated transcription"/>
    <property type="evidence" value="ECO:0007669"/>
    <property type="project" value="InterPro"/>
</dbReference>
<dbReference type="SUPFAM" id="SSF55804">
    <property type="entry name" value="Phoshotransferase/anion transport protein"/>
    <property type="match status" value="1"/>
</dbReference>
<dbReference type="SUPFAM" id="SSF46785">
    <property type="entry name" value="Winged helix' DNA-binding domain"/>
    <property type="match status" value="1"/>
</dbReference>
<dbReference type="InterPro" id="IPR013196">
    <property type="entry name" value="HTH_11"/>
</dbReference>
<dbReference type="PANTHER" id="PTHR30185">
    <property type="entry name" value="CRYPTIC BETA-GLUCOSIDE BGL OPERON ANTITERMINATOR"/>
    <property type="match status" value="1"/>
</dbReference>
<name>A0A1V0UVJ2_9BACL</name>
<dbReference type="PROSITE" id="PS51094">
    <property type="entry name" value="PTS_EIIA_TYPE_2"/>
    <property type="match status" value="1"/>
</dbReference>
<keyword evidence="2" id="KW-0805">Transcription regulation</keyword>
<dbReference type="RefSeq" id="WP_077996902.1">
    <property type="nucleotide sequence ID" value="NZ_CP019794.1"/>
</dbReference>
<protein>
    <submittedName>
        <fullName evidence="4">Uncharacterized protein</fullName>
    </submittedName>
</protein>
<sequence>MELKERYSKLLHLLQSSSGKYMRGGEISQKLHVTERTVRNDIKDLNENFLVHAEIVSNKRYGYKLVGQLDTNVGKNYPEYEDRAFFIVRKLIETEEWITYEQVAAELHFSHQTIRSDVQKIAHLIARRNIDLKLETVIFHGIRLTGSEWSKRMLWHEMARLQCTSSEEGKFLIHKYFDSNDSMPGLYEDVQHLIRKENALATPEQVTSTVAHLFILCKRDGEKCKLELVIPLESKEYVLAKKLLEKTGEVANHIFSDDAVLYLSAQLIGFKWFFEPEKWRQTEASFYLPIIQQSLRNSGAQFHYPLAEDEELVQALSAHLMKTAIALQRQIPIRNPLLDQIKSDYIQAYQMAVLVADEWKKKLKWWIPEQETGYIALHLAHAMERLKSKKMKVAILNTGNSVTANLIKYRVLRRIPEIDIQGIYTTDTIEYCPEDVQLILSTFPYESKRRKVIVIHDLLTREDLEIINRSVNIGIMKNALHPDWFFRGNEKTKEQFLNAMLKAIGKEHYLSSLLEREALSSTEVGHKSAIPHPLVKMKEKKFSIHIGINEKPILWGNKYVQLVFLFFPTDTDREYYERLFREVYQLVTSEARVEQLIWAKTFDEFIQQLY</sequence>
<organism evidence="4 5">
    <name type="scientific">Paenibacillus larvae subsp. pulvifaciens</name>
    <dbReference type="NCBI Taxonomy" id="1477"/>
    <lineage>
        <taxon>Bacteria</taxon>
        <taxon>Bacillati</taxon>
        <taxon>Bacillota</taxon>
        <taxon>Bacilli</taxon>
        <taxon>Bacillales</taxon>
        <taxon>Paenibacillaceae</taxon>
        <taxon>Paenibacillus</taxon>
    </lineage>
</organism>
<dbReference type="GeneID" id="64217781"/>
<dbReference type="PROSITE" id="PS51372">
    <property type="entry name" value="PRD_2"/>
    <property type="match status" value="1"/>
</dbReference>